<keyword evidence="1" id="KW-0805">Transcription regulation</keyword>
<dbReference type="InterPro" id="IPR009057">
    <property type="entry name" value="Homeodomain-like_sf"/>
</dbReference>
<dbReference type="PROSITE" id="PS01124">
    <property type="entry name" value="HTH_ARAC_FAMILY_2"/>
    <property type="match status" value="1"/>
</dbReference>
<dbReference type="Proteomes" id="UP000093309">
    <property type="component" value="Unassembled WGS sequence"/>
</dbReference>
<dbReference type="GO" id="GO:0003700">
    <property type="term" value="F:DNA-binding transcription factor activity"/>
    <property type="evidence" value="ECO:0007669"/>
    <property type="project" value="InterPro"/>
</dbReference>
<evidence type="ECO:0000256" key="1">
    <source>
        <dbReference type="ARBA" id="ARBA00023015"/>
    </source>
</evidence>
<dbReference type="PROSITE" id="PS00041">
    <property type="entry name" value="HTH_ARAC_FAMILY_1"/>
    <property type="match status" value="1"/>
</dbReference>
<comment type="caution">
    <text evidence="5">The sequence shown here is derived from an EMBL/GenBank/DDBJ whole genome shotgun (WGS) entry which is preliminary data.</text>
</comment>
<sequence>MSPNQAYDSSLSTDHIITIHGSEEPVKLQAFHQFNTLNGFTRAGDIQVLPAGHKAHCQWSQTLSFLKIEIKPHVLDEVAEESGFTWSGHLNLEHKFLVQDFKLLQFSEWMLEEIRNEGSNGKLYRDSLTNMTIIHLLQHYTTGLEKRLPPGSTTNKQISVVIAYLQEHLERDVPLAELAAVAHLSPSHLIRLFKQATSLTPHQYLIQLRVEHAKVLIKCGKLRMKDIAAQTGFADQGHFTKLFKRVTGVTPVQYAAR</sequence>
<dbReference type="InterPro" id="IPR020449">
    <property type="entry name" value="Tscrpt_reg_AraC-type_HTH"/>
</dbReference>
<dbReference type="SMART" id="SM00342">
    <property type="entry name" value="HTH_ARAC"/>
    <property type="match status" value="1"/>
</dbReference>
<dbReference type="PANTHER" id="PTHR46796:SF6">
    <property type="entry name" value="ARAC SUBFAMILY"/>
    <property type="match status" value="1"/>
</dbReference>
<gene>
    <name evidence="5" type="ORF">A8709_02745</name>
</gene>
<dbReference type="InterPro" id="IPR050204">
    <property type="entry name" value="AraC_XylS_family_regulators"/>
</dbReference>
<keyword evidence="3" id="KW-0804">Transcription</keyword>
<dbReference type="GO" id="GO:0043565">
    <property type="term" value="F:sequence-specific DNA binding"/>
    <property type="evidence" value="ECO:0007669"/>
    <property type="project" value="InterPro"/>
</dbReference>
<dbReference type="AlphaFoldDB" id="A0A1C1A7G7"/>
<evidence type="ECO:0000313" key="5">
    <source>
        <dbReference type="EMBL" id="OCT16500.1"/>
    </source>
</evidence>
<evidence type="ECO:0000256" key="2">
    <source>
        <dbReference type="ARBA" id="ARBA00023125"/>
    </source>
</evidence>
<dbReference type="Pfam" id="PF12833">
    <property type="entry name" value="HTH_18"/>
    <property type="match status" value="1"/>
</dbReference>
<keyword evidence="6" id="KW-1185">Reference proteome</keyword>
<protein>
    <recommendedName>
        <fullName evidence="4">HTH araC/xylS-type domain-containing protein</fullName>
    </recommendedName>
</protein>
<dbReference type="InterPro" id="IPR018062">
    <property type="entry name" value="HTH_AraC-typ_CS"/>
</dbReference>
<proteinExistence type="predicted"/>
<accession>A0A1C1A7G7</accession>
<feature type="domain" description="HTH araC/xylS-type" evidence="4">
    <location>
        <begin position="159"/>
        <end position="257"/>
    </location>
</feature>
<evidence type="ECO:0000259" key="4">
    <source>
        <dbReference type="PROSITE" id="PS01124"/>
    </source>
</evidence>
<name>A0A1C1A7G7_9BACL</name>
<dbReference type="SUPFAM" id="SSF46689">
    <property type="entry name" value="Homeodomain-like"/>
    <property type="match status" value="2"/>
</dbReference>
<evidence type="ECO:0000313" key="6">
    <source>
        <dbReference type="Proteomes" id="UP000093309"/>
    </source>
</evidence>
<keyword evidence="2" id="KW-0238">DNA-binding</keyword>
<evidence type="ECO:0000256" key="3">
    <source>
        <dbReference type="ARBA" id="ARBA00023163"/>
    </source>
</evidence>
<dbReference type="PRINTS" id="PR00032">
    <property type="entry name" value="HTHARAC"/>
</dbReference>
<reference evidence="6" key="1">
    <citation type="submission" date="2016-05" db="EMBL/GenBank/DDBJ databases">
        <title>Paenibacillus oryzae. sp. nov., isolated from the rice root.</title>
        <authorList>
            <person name="Zhang J."/>
            <person name="Zhang X."/>
        </authorList>
    </citation>
    <scope>NUCLEOTIDE SEQUENCE [LARGE SCALE GENOMIC DNA]</scope>
    <source>
        <strain evidence="6">KCTC13222</strain>
    </source>
</reference>
<dbReference type="PANTHER" id="PTHR46796">
    <property type="entry name" value="HTH-TYPE TRANSCRIPTIONAL ACTIVATOR RHAS-RELATED"/>
    <property type="match status" value="1"/>
</dbReference>
<dbReference type="Gene3D" id="1.10.10.60">
    <property type="entry name" value="Homeodomain-like"/>
    <property type="match status" value="2"/>
</dbReference>
<dbReference type="EMBL" id="LYPC01000011">
    <property type="protein sequence ID" value="OCT16500.1"/>
    <property type="molecule type" value="Genomic_DNA"/>
</dbReference>
<organism evidence="5 6">
    <name type="scientific">Paenibacillus pectinilyticus</name>
    <dbReference type="NCBI Taxonomy" id="512399"/>
    <lineage>
        <taxon>Bacteria</taxon>
        <taxon>Bacillati</taxon>
        <taxon>Bacillota</taxon>
        <taxon>Bacilli</taxon>
        <taxon>Bacillales</taxon>
        <taxon>Paenibacillaceae</taxon>
        <taxon>Paenibacillus</taxon>
    </lineage>
</organism>
<dbReference type="STRING" id="512399.A8709_02745"/>
<dbReference type="InterPro" id="IPR018060">
    <property type="entry name" value="HTH_AraC"/>
</dbReference>